<dbReference type="Proteomes" id="UP000663873">
    <property type="component" value="Unassembled WGS sequence"/>
</dbReference>
<dbReference type="InterPro" id="IPR036291">
    <property type="entry name" value="NAD(P)-bd_dom_sf"/>
</dbReference>
<keyword evidence="2" id="KW-1185">Reference proteome</keyword>
<gene>
    <name evidence="1" type="ORF">UJA718_LOCUS28997</name>
</gene>
<dbReference type="Gene3D" id="3.40.50.720">
    <property type="entry name" value="NAD(P)-binding Rossmann-like Domain"/>
    <property type="match status" value="1"/>
</dbReference>
<organism evidence="1 2">
    <name type="scientific">Rotaria socialis</name>
    <dbReference type="NCBI Taxonomy" id="392032"/>
    <lineage>
        <taxon>Eukaryota</taxon>
        <taxon>Metazoa</taxon>
        <taxon>Spiralia</taxon>
        <taxon>Gnathifera</taxon>
        <taxon>Rotifera</taxon>
        <taxon>Eurotatoria</taxon>
        <taxon>Bdelloidea</taxon>
        <taxon>Philodinida</taxon>
        <taxon>Philodinidae</taxon>
        <taxon>Rotaria</taxon>
    </lineage>
</organism>
<dbReference type="SUPFAM" id="SSF51735">
    <property type="entry name" value="NAD(P)-binding Rossmann-fold domains"/>
    <property type="match status" value="1"/>
</dbReference>
<name>A0A820YA74_9BILA</name>
<feature type="non-terminal residue" evidence="1">
    <location>
        <position position="31"/>
    </location>
</feature>
<evidence type="ECO:0000313" key="1">
    <source>
        <dbReference type="EMBL" id="CAF4545037.1"/>
    </source>
</evidence>
<dbReference type="AlphaFoldDB" id="A0A820YA74"/>
<proteinExistence type="predicted"/>
<protein>
    <recommendedName>
        <fullName evidence="3">NmrA-like domain-containing protein</fullName>
    </recommendedName>
</protein>
<evidence type="ECO:0008006" key="3">
    <source>
        <dbReference type="Google" id="ProtNLM"/>
    </source>
</evidence>
<dbReference type="EMBL" id="CAJOBP010009017">
    <property type="protein sequence ID" value="CAF4545037.1"/>
    <property type="molecule type" value="Genomic_DNA"/>
</dbReference>
<sequence length="31" mass="3212">MAHKRLVTIVGATGAQGGAVVRSLLATNKYK</sequence>
<evidence type="ECO:0000313" key="2">
    <source>
        <dbReference type="Proteomes" id="UP000663873"/>
    </source>
</evidence>
<reference evidence="1" key="1">
    <citation type="submission" date="2021-02" db="EMBL/GenBank/DDBJ databases">
        <authorList>
            <person name="Nowell W R."/>
        </authorList>
    </citation>
    <scope>NUCLEOTIDE SEQUENCE</scope>
</reference>
<comment type="caution">
    <text evidence="1">The sequence shown here is derived from an EMBL/GenBank/DDBJ whole genome shotgun (WGS) entry which is preliminary data.</text>
</comment>
<accession>A0A820YA74</accession>